<evidence type="ECO:0000256" key="11">
    <source>
        <dbReference type="ARBA" id="ARBA00023004"/>
    </source>
</evidence>
<evidence type="ECO:0000256" key="8">
    <source>
        <dbReference type="ARBA" id="ARBA00022824"/>
    </source>
</evidence>
<dbReference type="GO" id="GO:0005789">
    <property type="term" value="C:endoplasmic reticulum membrane"/>
    <property type="evidence" value="ECO:0007669"/>
    <property type="project" value="UniProtKB-SubCell"/>
</dbReference>
<comment type="cofactor">
    <cofactor evidence="1 14">
        <name>heme</name>
        <dbReference type="ChEBI" id="CHEBI:30413"/>
    </cofactor>
</comment>
<dbReference type="Pfam" id="PF00067">
    <property type="entry name" value="p450"/>
    <property type="match status" value="1"/>
</dbReference>
<accession>A0A6I8TVL4</accession>
<dbReference type="Gene3D" id="1.10.630.10">
    <property type="entry name" value="Cytochrome P450"/>
    <property type="match status" value="1"/>
</dbReference>
<reference evidence="15 16" key="1">
    <citation type="submission" date="2017-06" db="EMBL/GenBank/DDBJ databases">
        <title>Aedes aegypti genome working group (AGWG) sequencing and assembly.</title>
        <authorList>
            <consortium name="Aedes aegypti Genome Working Group (AGWG)"/>
            <person name="Matthews B.J."/>
        </authorList>
    </citation>
    <scope>NUCLEOTIDE SEQUENCE [LARGE SCALE GENOMIC DNA]</scope>
    <source>
        <strain evidence="15 16">LVP_AGWG</strain>
    </source>
</reference>
<proteinExistence type="inferred from homology"/>
<feature type="binding site" description="axial binding residue" evidence="14">
    <location>
        <position position="438"/>
    </location>
    <ligand>
        <name>heme</name>
        <dbReference type="ChEBI" id="CHEBI:30413"/>
    </ligand>
    <ligandPart>
        <name>Fe</name>
        <dbReference type="ChEBI" id="CHEBI:18248"/>
    </ligandPart>
</feature>
<evidence type="ECO:0000256" key="5">
    <source>
        <dbReference type="ARBA" id="ARBA00010617"/>
    </source>
</evidence>
<dbReference type="InterPro" id="IPR001128">
    <property type="entry name" value="Cyt_P450"/>
</dbReference>
<keyword evidence="10" id="KW-0560">Oxidoreductase</keyword>
<keyword evidence="11 14" id="KW-0408">Iron</keyword>
<keyword evidence="16" id="KW-1185">Reference proteome</keyword>
<evidence type="ECO:0000313" key="15">
    <source>
        <dbReference type="EnsemblMetazoa" id="AAEL019659-PA"/>
    </source>
</evidence>
<evidence type="ECO:0000256" key="1">
    <source>
        <dbReference type="ARBA" id="ARBA00001971"/>
    </source>
</evidence>
<dbReference type="InParanoid" id="A0A6I8TVL4"/>
<dbReference type="OrthoDB" id="1470350at2759"/>
<gene>
    <name evidence="15" type="primary">5563986</name>
</gene>
<evidence type="ECO:0000313" key="16">
    <source>
        <dbReference type="Proteomes" id="UP000008820"/>
    </source>
</evidence>
<dbReference type="GO" id="GO:0005506">
    <property type="term" value="F:iron ion binding"/>
    <property type="evidence" value="ECO:0007669"/>
    <property type="project" value="InterPro"/>
</dbReference>
<evidence type="ECO:0000256" key="10">
    <source>
        <dbReference type="ARBA" id="ARBA00023002"/>
    </source>
</evidence>
<keyword evidence="12" id="KW-0503">Monooxygenase</keyword>
<dbReference type="PRINTS" id="PR00463">
    <property type="entry name" value="EP450I"/>
</dbReference>
<dbReference type="OMA" id="PQANAFN"/>
<evidence type="ECO:0000256" key="2">
    <source>
        <dbReference type="ARBA" id="ARBA00003690"/>
    </source>
</evidence>
<keyword evidence="7 14" id="KW-0479">Metal-binding</keyword>
<protein>
    <submittedName>
        <fullName evidence="15">Uncharacterized protein</fullName>
    </submittedName>
</protein>
<name>A0A6I8TVL4_AEDAE</name>
<sequence length="504" mass="58229">MEITQVLSWIVVGLLLITYIAHKWKYRNLRMIPGTNPDYPVLGNIPLFLKGGNAYMKVFDKEHRMSKIWLGPVPLINVQHPELVQKVLNECIDKPFAYDFMELGQGLVSERYGQRWREHRKTLSPLFNTKILHSFIPIFERATSDVMKRLEVVCDGRDFDLLEYTSSCSAKMVHGTMVDTLSVSEEIIHSLITNLDIILDAVGKRILNGVYALKTLYKMSSVYRDEWRSRKICYETVNDGIMKMRMNILNEQSSAPSEADLKNPSKSKAFLERLLTIQHKGRSFTDDEIINHAYTMLVAGYETTALQLTNVCMMLAMHPDIQERVASEIKTIFPSLDMEILPEALKDLPYLDMTINETMRLYPVVPLIARQSNSSLELDKVNIPTGTNFIVHIGALHRRKDVWGEEVLDFNPDNFLPEKVERRHPYAFIPLSAGPRVCIGNRYAMLSLKVFLIRLLQRYRLSTKLTRKDLKFKFQVTLKLKIPYTVQMERRNLYGEDSTVNCTK</sequence>
<evidence type="ECO:0000256" key="12">
    <source>
        <dbReference type="ARBA" id="ARBA00023033"/>
    </source>
</evidence>
<evidence type="ECO:0000256" key="9">
    <source>
        <dbReference type="ARBA" id="ARBA00022848"/>
    </source>
</evidence>
<keyword evidence="8" id="KW-0256">Endoplasmic reticulum</keyword>
<evidence type="ECO:0000256" key="6">
    <source>
        <dbReference type="ARBA" id="ARBA00022617"/>
    </source>
</evidence>
<evidence type="ECO:0000256" key="14">
    <source>
        <dbReference type="PIRSR" id="PIRSR602401-1"/>
    </source>
</evidence>
<dbReference type="InterPro" id="IPR036396">
    <property type="entry name" value="Cyt_P450_sf"/>
</dbReference>
<reference evidence="15" key="2">
    <citation type="submission" date="2020-05" db="UniProtKB">
        <authorList>
            <consortium name="EnsemblMetazoa"/>
        </authorList>
    </citation>
    <scope>IDENTIFICATION</scope>
    <source>
        <strain evidence="15">LVP_AGWG</strain>
    </source>
</reference>
<comment type="function">
    <text evidence="2">May be involved in the metabolism of insect hormones and in the breakdown of synthetic insecticides.</text>
</comment>
<comment type="similarity">
    <text evidence="5">Belongs to the cytochrome P450 family.</text>
</comment>
<dbReference type="InterPro" id="IPR002401">
    <property type="entry name" value="Cyt_P450_E_grp-I"/>
</dbReference>
<dbReference type="PANTHER" id="PTHR24291:SF189">
    <property type="entry name" value="CYTOCHROME P450 4C3-RELATED"/>
    <property type="match status" value="1"/>
</dbReference>
<evidence type="ECO:0000256" key="7">
    <source>
        <dbReference type="ARBA" id="ARBA00022723"/>
    </source>
</evidence>
<evidence type="ECO:0000256" key="3">
    <source>
        <dbReference type="ARBA" id="ARBA00004174"/>
    </source>
</evidence>
<comment type="subcellular location">
    <subcellularLocation>
        <location evidence="4">Endoplasmic reticulum membrane</location>
        <topology evidence="4">Peripheral membrane protein</topology>
    </subcellularLocation>
    <subcellularLocation>
        <location evidence="3">Microsome membrane</location>
        <topology evidence="3">Peripheral membrane protein</topology>
    </subcellularLocation>
</comment>
<dbReference type="PRINTS" id="PR00385">
    <property type="entry name" value="P450"/>
</dbReference>
<dbReference type="SUPFAM" id="SSF48264">
    <property type="entry name" value="Cytochrome P450"/>
    <property type="match status" value="1"/>
</dbReference>
<keyword evidence="9" id="KW-0492">Microsome</keyword>
<evidence type="ECO:0000256" key="4">
    <source>
        <dbReference type="ARBA" id="ARBA00004406"/>
    </source>
</evidence>
<keyword evidence="6 14" id="KW-0349">Heme</keyword>
<organism evidence="15 16">
    <name type="scientific">Aedes aegypti</name>
    <name type="common">Yellowfever mosquito</name>
    <name type="synonym">Culex aegypti</name>
    <dbReference type="NCBI Taxonomy" id="7159"/>
    <lineage>
        <taxon>Eukaryota</taxon>
        <taxon>Metazoa</taxon>
        <taxon>Ecdysozoa</taxon>
        <taxon>Arthropoda</taxon>
        <taxon>Hexapoda</taxon>
        <taxon>Insecta</taxon>
        <taxon>Pterygota</taxon>
        <taxon>Neoptera</taxon>
        <taxon>Endopterygota</taxon>
        <taxon>Diptera</taxon>
        <taxon>Nematocera</taxon>
        <taxon>Culicoidea</taxon>
        <taxon>Culicidae</taxon>
        <taxon>Culicinae</taxon>
        <taxon>Aedini</taxon>
        <taxon>Aedes</taxon>
        <taxon>Stegomyia</taxon>
    </lineage>
</organism>
<dbReference type="InterPro" id="IPR050196">
    <property type="entry name" value="Cytochrome_P450_Monoox"/>
</dbReference>
<dbReference type="GO" id="GO:0004497">
    <property type="term" value="F:monooxygenase activity"/>
    <property type="evidence" value="ECO:0007669"/>
    <property type="project" value="UniProtKB-KW"/>
</dbReference>
<dbReference type="GO" id="GO:0020037">
    <property type="term" value="F:heme binding"/>
    <property type="evidence" value="ECO:0007669"/>
    <property type="project" value="InterPro"/>
</dbReference>
<dbReference type="Proteomes" id="UP000008820">
    <property type="component" value="Chromosome 3"/>
</dbReference>
<evidence type="ECO:0000256" key="13">
    <source>
        <dbReference type="ARBA" id="ARBA00023136"/>
    </source>
</evidence>
<dbReference type="GO" id="GO:0016705">
    <property type="term" value="F:oxidoreductase activity, acting on paired donors, with incorporation or reduction of molecular oxygen"/>
    <property type="evidence" value="ECO:0007669"/>
    <property type="project" value="InterPro"/>
</dbReference>
<dbReference type="AlphaFoldDB" id="A0A6I8TVL4"/>
<dbReference type="PANTHER" id="PTHR24291">
    <property type="entry name" value="CYTOCHROME P450 FAMILY 4"/>
    <property type="match status" value="1"/>
</dbReference>
<dbReference type="EnsemblMetazoa" id="AAEL019659-RA">
    <property type="protein sequence ID" value="AAEL019659-PA"/>
    <property type="gene ID" value="AAEL019659"/>
</dbReference>
<keyword evidence="13" id="KW-0472">Membrane</keyword>